<evidence type="ECO:0000313" key="1">
    <source>
        <dbReference type="EMBL" id="GBN61627.1"/>
    </source>
</evidence>
<sequence length="157" mass="17898">MQVSLEKQTEKTLNISAIRVQKLLINPCGLISIYGTPIPVDDLPLDGKERNREPDHKRIYRTTRSVVCGTARWDIEVAKKTYLNRNIQNNSTIACIVDPITKLILPPRPSPLSWNIPCQRQVISFSGSRPSHMFTTRLTCHQKHHVKLHVIILGSRD</sequence>
<accession>A0A4Y2QFR0</accession>
<gene>
    <name evidence="2" type="ORF">AVEN_119890_1</name>
    <name evidence="1" type="ORF">AVEN_123563_1</name>
</gene>
<protein>
    <submittedName>
        <fullName evidence="1">Uncharacterized protein</fullName>
    </submittedName>
</protein>
<dbReference type="AlphaFoldDB" id="A0A4Y2QFR0"/>
<organism evidence="1 3">
    <name type="scientific">Araneus ventricosus</name>
    <name type="common">Orbweaver spider</name>
    <name type="synonym">Epeira ventricosa</name>
    <dbReference type="NCBI Taxonomy" id="182803"/>
    <lineage>
        <taxon>Eukaryota</taxon>
        <taxon>Metazoa</taxon>
        <taxon>Ecdysozoa</taxon>
        <taxon>Arthropoda</taxon>
        <taxon>Chelicerata</taxon>
        <taxon>Arachnida</taxon>
        <taxon>Araneae</taxon>
        <taxon>Araneomorphae</taxon>
        <taxon>Entelegynae</taxon>
        <taxon>Araneoidea</taxon>
        <taxon>Araneidae</taxon>
        <taxon>Araneus</taxon>
    </lineage>
</organism>
<dbReference type="Proteomes" id="UP000499080">
    <property type="component" value="Unassembled WGS sequence"/>
</dbReference>
<keyword evidence="3" id="KW-1185">Reference proteome</keyword>
<name>A0A4Y2QFR0_ARAVE</name>
<proteinExistence type="predicted"/>
<dbReference type="EMBL" id="BGPR01013662">
    <property type="protein sequence ID" value="GBN61627.1"/>
    <property type="molecule type" value="Genomic_DNA"/>
</dbReference>
<evidence type="ECO:0000313" key="2">
    <source>
        <dbReference type="EMBL" id="GBN61661.1"/>
    </source>
</evidence>
<evidence type="ECO:0000313" key="3">
    <source>
        <dbReference type="Proteomes" id="UP000499080"/>
    </source>
</evidence>
<dbReference type="EMBL" id="BGPR01013670">
    <property type="protein sequence ID" value="GBN61661.1"/>
    <property type="molecule type" value="Genomic_DNA"/>
</dbReference>
<reference evidence="1 3" key="1">
    <citation type="journal article" date="2019" name="Sci. Rep.">
        <title>Orb-weaving spider Araneus ventricosus genome elucidates the spidroin gene catalogue.</title>
        <authorList>
            <person name="Kono N."/>
            <person name="Nakamura H."/>
            <person name="Ohtoshi R."/>
            <person name="Moran D.A.P."/>
            <person name="Shinohara A."/>
            <person name="Yoshida Y."/>
            <person name="Fujiwara M."/>
            <person name="Mori M."/>
            <person name="Tomita M."/>
            <person name="Arakawa K."/>
        </authorList>
    </citation>
    <scope>NUCLEOTIDE SEQUENCE [LARGE SCALE GENOMIC DNA]</scope>
</reference>
<comment type="caution">
    <text evidence="1">The sequence shown here is derived from an EMBL/GenBank/DDBJ whole genome shotgun (WGS) entry which is preliminary data.</text>
</comment>